<feature type="coiled-coil region" evidence="1">
    <location>
        <begin position="104"/>
        <end position="136"/>
    </location>
</feature>
<feature type="signal peptide" evidence="3">
    <location>
        <begin position="1"/>
        <end position="17"/>
    </location>
</feature>
<organism evidence="4 5">
    <name type="scientific">Polarella glacialis</name>
    <name type="common">Dinoflagellate</name>
    <dbReference type="NCBI Taxonomy" id="89957"/>
    <lineage>
        <taxon>Eukaryota</taxon>
        <taxon>Sar</taxon>
        <taxon>Alveolata</taxon>
        <taxon>Dinophyceae</taxon>
        <taxon>Suessiales</taxon>
        <taxon>Suessiaceae</taxon>
        <taxon>Polarella</taxon>
    </lineage>
</organism>
<reference evidence="4" key="1">
    <citation type="submission" date="2021-02" db="EMBL/GenBank/DDBJ databases">
        <authorList>
            <person name="Dougan E. K."/>
            <person name="Rhodes N."/>
            <person name="Thang M."/>
            <person name="Chan C."/>
        </authorList>
    </citation>
    <scope>NUCLEOTIDE SEQUENCE</scope>
</reference>
<dbReference type="EMBL" id="CAJNNV010032574">
    <property type="protein sequence ID" value="CAE8640383.1"/>
    <property type="molecule type" value="Genomic_DNA"/>
</dbReference>
<evidence type="ECO:0000256" key="3">
    <source>
        <dbReference type="SAM" id="SignalP"/>
    </source>
</evidence>
<feature type="non-terminal residue" evidence="4">
    <location>
        <position position="140"/>
    </location>
</feature>
<evidence type="ECO:0000256" key="1">
    <source>
        <dbReference type="SAM" id="Coils"/>
    </source>
</evidence>
<keyword evidence="1" id="KW-0175">Coiled coil</keyword>
<feature type="chain" id="PRO_5032343628" evidence="3">
    <location>
        <begin position="18"/>
        <end position="140"/>
    </location>
</feature>
<feature type="non-terminal residue" evidence="4">
    <location>
        <position position="1"/>
    </location>
</feature>
<sequence>MGSRQLPLGTAMAVASAFRVLAVAGYGLQGDMPFVLASTKERSFQSPRPQPAAPSAAARTPKQGTGLSSCRAVAVTAVLAVFRVSRRSSGNKRRELVSRRASGAEDLEIARSAAEGAKLELEAAKLRAEAEDLERALALE</sequence>
<accession>A0A813HQD2</accession>
<protein>
    <submittedName>
        <fullName evidence="4">Uncharacterized protein</fullName>
    </submittedName>
</protein>
<keyword evidence="3" id="KW-0732">Signal</keyword>
<evidence type="ECO:0000313" key="4">
    <source>
        <dbReference type="EMBL" id="CAE8640383.1"/>
    </source>
</evidence>
<feature type="region of interest" description="Disordered" evidence="2">
    <location>
        <begin position="39"/>
        <end position="69"/>
    </location>
</feature>
<evidence type="ECO:0000256" key="2">
    <source>
        <dbReference type="SAM" id="MobiDB-lite"/>
    </source>
</evidence>
<gene>
    <name evidence="4" type="ORF">PGLA1383_LOCUS55258</name>
</gene>
<comment type="caution">
    <text evidence="4">The sequence shown here is derived from an EMBL/GenBank/DDBJ whole genome shotgun (WGS) entry which is preliminary data.</text>
</comment>
<evidence type="ECO:0000313" key="5">
    <source>
        <dbReference type="Proteomes" id="UP000654075"/>
    </source>
</evidence>
<dbReference type="Proteomes" id="UP000654075">
    <property type="component" value="Unassembled WGS sequence"/>
</dbReference>
<proteinExistence type="predicted"/>
<name>A0A813HQD2_POLGL</name>
<keyword evidence="5" id="KW-1185">Reference proteome</keyword>
<dbReference type="AlphaFoldDB" id="A0A813HQD2"/>